<evidence type="ECO:0000256" key="7">
    <source>
        <dbReference type="RuleBase" id="RU000434"/>
    </source>
</evidence>
<comment type="caution">
    <text evidence="15">The sequence shown here is derived from an EMBL/GenBank/DDBJ whole genome shotgun (WGS) entry which is preliminary data.</text>
</comment>
<evidence type="ECO:0000256" key="4">
    <source>
        <dbReference type="ARBA" id="ARBA00023163"/>
    </source>
</evidence>
<dbReference type="InterPro" id="IPR015712">
    <property type="entry name" value="DNA-dir_RNA_pol_su2"/>
</dbReference>
<accession>A0A0G1BNW1</accession>
<comment type="similarity">
    <text evidence="6 7">Belongs to the RNA polymerase beta chain family.</text>
</comment>
<dbReference type="EC" id="2.7.7.6" evidence="6 8"/>
<dbReference type="InterPro" id="IPR007641">
    <property type="entry name" value="RNA_pol_Rpb2_7"/>
</dbReference>
<dbReference type="CDD" id="cd00653">
    <property type="entry name" value="RNA_pol_B_RPB2"/>
    <property type="match status" value="1"/>
</dbReference>
<dbReference type="GO" id="GO:0006351">
    <property type="term" value="P:DNA-templated transcription"/>
    <property type="evidence" value="ECO:0007669"/>
    <property type="project" value="UniProtKB-UniRule"/>
</dbReference>
<dbReference type="Gene3D" id="2.30.150.10">
    <property type="entry name" value="DNA-directed RNA polymerase, beta subunit, external 1 domain"/>
    <property type="match status" value="1"/>
</dbReference>
<protein>
    <recommendedName>
        <fullName evidence="6 8">DNA-directed RNA polymerase subunit beta</fullName>
        <shortName evidence="6">RNAP subunit beta</shortName>
        <ecNumber evidence="6 8">2.7.7.6</ecNumber>
    </recommendedName>
    <alternativeName>
        <fullName evidence="6">RNA polymerase subunit beta</fullName>
    </alternativeName>
    <alternativeName>
        <fullName evidence="6">Transcriptase subunit beta</fullName>
    </alternativeName>
</protein>
<organism evidence="15 16">
    <name type="scientific">Candidatus Giovannonibacteria bacterium GW2011_GWF2_42_19</name>
    <dbReference type="NCBI Taxonomy" id="1618659"/>
    <lineage>
        <taxon>Bacteria</taxon>
        <taxon>Candidatus Giovannoniibacteriota</taxon>
    </lineage>
</organism>
<gene>
    <name evidence="6" type="primary">rpoB</name>
    <name evidence="15" type="ORF">UV11_C0012G0023</name>
</gene>
<dbReference type="InterPro" id="IPR007120">
    <property type="entry name" value="DNA-dir_RNAP_su2_dom"/>
</dbReference>
<evidence type="ECO:0000259" key="11">
    <source>
        <dbReference type="Pfam" id="PF04561"/>
    </source>
</evidence>
<feature type="domain" description="DNA-directed RNA polymerase beta subunit external 1" evidence="14">
    <location>
        <begin position="459"/>
        <end position="524"/>
    </location>
</feature>
<evidence type="ECO:0000259" key="9">
    <source>
        <dbReference type="Pfam" id="PF00562"/>
    </source>
</evidence>
<dbReference type="Gene3D" id="2.40.50.100">
    <property type="match status" value="1"/>
</dbReference>
<dbReference type="NCBIfam" id="NF001616">
    <property type="entry name" value="PRK00405.1"/>
    <property type="match status" value="1"/>
</dbReference>
<keyword evidence="3 6" id="KW-0548">Nucleotidyltransferase</keyword>
<evidence type="ECO:0000256" key="6">
    <source>
        <dbReference type="HAMAP-Rule" id="MF_01321"/>
    </source>
</evidence>
<dbReference type="GO" id="GO:0003677">
    <property type="term" value="F:DNA binding"/>
    <property type="evidence" value="ECO:0007669"/>
    <property type="project" value="UniProtKB-UniRule"/>
</dbReference>
<evidence type="ECO:0000256" key="5">
    <source>
        <dbReference type="ARBA" id="ARBA00048552"/>
    </source>
</evidence>
<dbReference type="InterPro" id="IPR007645">
    <property type="entry name" value="RNA_pol_Rpb2_3"/>
</dbReference>
<reference evidence="15 16" key="1">
    <citation type="journal article" date="2015" name="Nature">
        <title>rRNA introns, odd ribosomes, and small enigmatic genomes across a large radiation of phyla.</title>
        <authorList>
            <person name="Brown C.T."/>
            <person name="Hug L.A."/>
            <person name="Thomas B.C."/>
            <person name="Sharon I."/>
            <person name="Castelle C.J."/>
            <person name="Singh A."/>
            <person name="Wilkins M.J."/>
            <person name="Williams K.H."/>
            <person name="Banfield J.F."/>
        </authorList>
    </citation>
    <scope>NUCLEOTIDE SEQUENCE [LARGE SCALE GENOMIC DNA]</scope>
</reference>
<feature type="domain" description="DNA-directed RNA polymerase subunit 2 hybrid-binding" evidence="9">
    <location>
        <begin position="585"/>
        <end position="970"/>
    </location>
</feature>
<dbReference type="PROSITE" id="PS01166">
    <property type="entry name" value="RNA_POL_BETA"/>
    <property type="match status" value="1"/>
</dbReference>
<comment type="subunit">
    <text evidence="6 8">The RNAP catalytic core consists of 2 alpha, 1 beta, 1 beta' and 1 omega subunit. When a sigma factor is associated with the core the holoenzyme is formed, which can initiate transcription.</text>
</comment>
<dbReference type="Pfam" id="PF04563">
    <property type="entry name" value="RNA_pol_Rpb2_1"/>
    <property type="match status" value="1"/>
</dbReference>
<dbReference type="PATRIC" id="fig|1618659.3.peg.515"/>
<evidence type="ECO:0000256" key="1">
    <source>
        <dbReference type="ARBA" id="ARBA00022478"/>
    </source>
</evidence>
<keyword evidence="4 6" id="KW-0804">Transcription</keyword>
<evidence type="ECO:0000313" key="16">
    <source>
        <dbReference type="Proteomes" id="UP000034036"/>
    </source>
</evidence>
<dbReference type="AlphaFoldDB" id="A0A0G1BNW1"/>
<evidence type="ECO:0000259" key="12">
    <source>
        <dbReference type="Pfam" id="PF04563"/>
    </source>
</evidence>
<keyword evidence="2 6" id="KW-0808">Transferase</keyword>
<dbReference type="InterPro" id="IPR007121">
    <property type="entry name" value="RNA_pol_bsu_CS"/>
</dbReference>
<evidence type="ECO:0000259" key="10">
    <source>
        <dbReference type="Pfam" id="PF04560"/>
    </source>
</evidence>
<evidence type="ECO:0000256" key="2">
    <source>
        <dbReference type="ARBA" id="ARBA00022679"/>
    </source>
</evidence>
<name>A0A0G1BNW1_9BACT</name>
<dbReference type="Pfam" id="PF00562">
    <property type="entry name" value="RNA_pol_Rpb2_6"/>
    <property type="match status" value="1"/>
</dbReference>
<dbReference type="SUPFAM" id="SSF64484">
    <property type="entry name" value="beta and beta-prime subunits of DNA dependent RNA-polymerase"/>
    <property type="match status" value="1"/>
</dbReference>
<feature type="domain" description="RNA polymerase Rpb2" evidence="11">
    <location>
        <begin position="134"/>
        <end position="322"/>
    </location>
</feature>
<dbReference type="InterPro" id="IPR019462">
    <property type="entry name" value="DNA-dir_RNA_pol_bsu_external_1"/>
</dbReference>
<proteinExistence type="inferred from homology"/>
<keyword evidence="1 6" id="KW-0240">DNA-directed RNA polymerase</keyword>
<evidence type="ECO:0000259" key="13">
    <source>
        <dbReference type="Pfam" id="PF04565"/>
    </source>
</evidence>
<feature type="domain" description="RNA polymerase beta subunit protrusion" evidence="12">
    <location>
        <begin position="19"/>
        <end position="365"/>
    </location>
</feature>
<dbReference type="InterPro" id="IPR010243">
    <property type="entry name" value="RNA_pol_bsu_bac"/>
</dbReference>
<dbReference type="Pfam" id="PF04561">
    <property type="entry name" value="RNA_pol_Rpb2_2"/>
    <property type="match status" value="1"/>
</dbReference>
<dbReference type="InterPro" id="IPR042107">
    <property type="entry name" value="DNA-dir_RNA_pol_bsu_ext_1_sf"/>
</dbReference>
<dbReference type="GO" id="GO:0003899">
    <property type="term" value="F:DNA-directed RNA polymerase activity"/>
    <property type="evidence" value="ECO:0007669"/>
    <property type="project" value="UniProtKB-UniRule"/>
</dbReference>
<dbReference type="Gene3D" id="2.40.270.10">
    <property type="entry name" value="DNA-directed RNA polymerase, subunit 2, domain 6"/>
    <property type="match status" value="2"/>
</dbReference>
<evidence type="ECO:0000313" key="15">
    <source>
        <dbReference type="EMBL" id="KKS47966.1"/>
    </source>
</evidence>
<dbReference type="Proteomes" id="UP000034036">
    <property type="component" value="Unassembled WGS sequence"/>
</dbReference>
<dbReference type="Pfam" id="PF04560">
    <property type="entry name" value="RNA_pol_Rpb2_7"/>
    <property type="match status" value="1"/>
</dbReference>
<dbReference type="PANTHER" id="PTHR20856">
    <property type="entry name" value="DNA-DIRECTED RNA POLYMERASE I SUBUNIT 2"/>
    <property type="match status" value="1"/>
</dbReference>
<feature type="domain" description="RNA polymerase Rpb2" evidence="13">
    <location>
        <begin position="381"/>
        <end position="449"/>
    </location>
</feature>
<dbReference type="Gene3D" id="2.40.50.150">
    <property type="match status" value="1"/>
</dbReference>
<dbReference type="InterPro" id="IPR037033">
    <property type="entry name" value="DNA-dir_RNAP_su2_hyb_sf"/>
</dbReference>
<evidence type="ECO:0000256" key="8">
    <source>
        <dbReference type="RuleBase" id="RU363031"/>
    </source>
</evidence>
<dbReference type="InterPro" id="IPR037034">
    <property type="entry name" value="RNA_pol_Rpb2_2_sf"/>
</dbReference>
<dbReference type="STRING" id="1618659.UV11_C0012G0023"/>
<dbReference type="HAMAP" id="MF_01321">
    <property type="entry name" value="RNApol_bact_RpoB"/>
    <property type="match status" value="1"/>
</dbReference>
<dbReference type="GO" id="GO:0032549">
    <property type="term" value="F:ribonucleoside binding"/>
    <property type="evidence" value="ECO:0007669"/>
    <property type="project" value="InterPro"/>
</dbReference>
<dbReference type="InterPro" id="IPR007644">
    <property type="entry name" value="RNA_pol_bsu_protrusion"/>
</dbReference>
<dbReference type="InterPro" id="IPR014724">
    <property type="entry name" value="RNA_pol_RPB2_OB-fold"/>
</dbReference>
<comment type="function">
    <text evidence="6 8">DNA-dependent RNA polymerase catalyzes the transcription of DNA into RNA using the four ribonucleoside triphosphates as substrates.</text>
</comment>
<dbReference type="NCBIfam" id="TIGR02013">
    <property type="entry name" value="rpoB"/>
    <property type="match status" value="1"/>
</dbReference>
<dbReference type="Pfam" id="PF10385">
    <property type="entry name" value="RNA_pol_Rpb2_45"/>
    <property type="match status" value="1"/>
</dbReference>
<dbReference type="Pfam" id="PF04565">
    <property type="entry name" value="RNA_pol_Rpb2_3"/>
    <property type="match status" value="1"/>
</dbReference>
<dbReference type="GO" id="GO:0000428">
    <property type="term" value="C:DNA-directed RNA polymerase complex"/>
    <property type="evidence" value="ECO:0007669"/>
    <property type="project" value="UniProtKB-KW"/>
</dbReference>
<evidence type="ECO:0000259" key="14">
    <source>
        <dbReference type="Pfam" id="PF10385"/>
    </source>
</evidence>
<sequence length="1070" mass="119629">MNKKFFSLYREPLADLPFLSEVQIESYKWFMEEGLKELFKEFSPIKDYSGEDLELEFAEFAVDEPKYDEYQAKALNLSFEAALRFKARLINKKTGEIKEQEIFLSDMPVMTPRGTFIVNGVERVVVSQLARSFGVYFTANFTRGRKLFGAKIIPSRGAWIEIETDVDNGIYARIDRKRKIPVSAILRMFGVSSNEEILEKTKKADSGEISFMQKTLEKDPTKTKEEAYLEIYKRLRPGEPATPDSAKELLDGMFSKERYDLSLVGRYKLNQRLGLPTSDKSENSRVISGADLINIISYIITLNNTPGAEADDIDHLGNRRIRSVGEMLQARLRVGMTRMKRTIQDRMSTLDLMTLTPAQLINSRPFMAVLREFFTTNQLSQFMNQINALSELEHLRRLSALGPGGLTRERAGFEVRDVHPSHYGRICPIETPEGPNIGLVVHLAGYARINEFGILETPYRKVEDGKITEELRYMTAFEEARFNIAHAGINYTSTGEILDEDVEGRIKGQPGLMRKSDVDFIDVAPEQAFSIATSLIPFLAHDDTNRALMGSNMQRQAVPCLRAEAPLVRTGIEERAAKDSGRLTVAEEDGVVEHVDASRIVVKSQKRERIYPLVNFLRSNDFTVINQTPIVELGQKVKRGDVLADNSSTDRGVLALGKNILVAFLSWGGSNFEDAIILSERLVKDDTFSSIHIEDFSVDVRDTKLGPEITTHDIPNVSEEKLKDLDEEGIIRIGAEVVPGDILVGKITPKGEVELTPEERLLRAIFGEKARDVKDTSLRVPHGKQGRVVGIKVFSRERGDKLDTGVIKKVQIEIAQLRKISVGDKLAGRHGNKGVISKILPSEEMPFLADGTPVDMILNPLGVASRMNIGQILETHLGWAAKALGYQAITPALRGASEEEIKEELVKAGLPPSGKVPLFDGRTGEKFDQEVTVGQIYMMKLVHMVEDKIHMRSIGPYSLITQQPLGGKAQGGGQRFGEMEVWALEGYGAAHTLQEMLTIKSDDVLGRAAAYDAIVRGERFKNPNLPASFHVLVNELKALSLDVELRGIKREDDLKTDKVEKGKEEIVIRI</sequence>
<comment type="catalytic activity">
    <reaction evidence="5 6 8">
        <text>RNA(n) + a ribonucleoside 5'-triphosphate = RNA(n+1) + diphosphate</text>
        <dbReference type="Rhea" id="RHEA:21248"/>
        <dbReference type="Rhea" id="RHEA-COMP:14527"/>
        <dbReference type="Rhea" id="RHEA-COMP:17342"/>
        <dbReference type="ChEBI" id="CHEBI:33019"/>
        <dbReference type="ChEBI" id="CHEBI:61557"/>
        <dbReference type="ChEBI" id="CHEBI:140395"/>
        <dbReference type="EC" id="2.7.7.6"/>
    </reaction>
</comment>
<dbReference type="Gene3D" id="3.90.1100.10">
    <property type="match status" value="1"/>
</dbReference>
<dbReference type="Gene3D" id="3.90.1800.10">
    <property type="entry name" value="RNA polymerase alpha subunit dimerisation domain"/>
    <property type="match status" value="1"/>
</dbReference>
<dbReference type="EMBL" id="LCDF01000012">
    <property type="protein sequence ID" value="KKS47966.1"/>
    <property type="molecule type" value="Genomic_DNA"/>
</dbReference>
<evidence type="ECO:0000256" key="3">
    <source>
        <dbReference type="ARBA" id="ARBA00022695"/>
    </source>
</evidence>
<dbReference type="Gene3D" id="3.90.1110.10">
    <property type="entry name" value="RNA polymerase Rpb2, domain 2"/>
    <property type="match status" value="1"/>
</dbReference>
<dbReference type="InterPro" id="IPR007642">
    <property type="entry name" value="RNA_pol_Rpb2_2"/>
</dbReference>
<feature type="domain" description="RNA polymerase Rpb2" evidence="10">
    <location>
        <begin position="972"/>
        <end position="1045"/>
    </location>
</feature>